<comment type="caution">
    <text evidence="1">The sequence shown here is derived from an EMBL/GenBank/DDBJ whole genome shotgun (WGS) entry which is preliminary data.</text>
</comment>
<proteinExistence type="predicted"/>
<dbReference type="AlphaFoldDB" id="A0A4Y7RWN8"/>
<accession>A0A4Y7RWN8</accession>
<keyword evidence="2" id="KW-1185">Reference proteome</keyword>
<dbReference type="RefSeq" id="WP_134212201.1">
    <property type="nucleotide sequence ID" value="NZ_QFFZ01000002.1"/>
</dbReference>
<name>A0A4Y7RWN8_9FIRM</name>
<reference evidence="1 2" key="1">
    <citation type="journal article" date="2018" name="Environ. Microbiol.">
        <title>Novel energy conservation strategies and behaviour of Pelotomaculum schinkii driving syntrophic propionate catabolism.</title>
        <authorList>
            <person name="Hidalgo-Ahumada C.A.P."/>
            <person name="Nobu M.K."/>
            <person name="Narihiro T."/>
            <person name="Tamaki H."/>
            <person name="Liu W.T."/>
            <person name="Kamagata Y."/>
            <person name="Stams A.J.M."/>
            <person name="Imachi H."/>
            <person name="Sousa D.Z."/>
        </authorList>
    </citation>
    <scope>NUCLEOTIDE SEQUENCE [LARGE SCALE GENOMIC DNA]</scope>
    <source>
        <strain evidence="1 2">MGP</strain>
    </source>
</reference>
<protein>
    <submittedName>
        <fullName evidence="1">Uncharacterized protein</fullName>
    </submittedName>
</protein>
<dbReference type="EMBL" id="QFFZ01000002">
    <property type="protein sequence ID" value="TEB13415.1"/>
    <property type="molecule type" value="Genomic_DNA"/>
</dbReference>
<organism evidence="1 2">
    <name type="scientific">Pelotomaculum propionicicum</name>
    <dbReference type="NCBI Taxonomy" id="258475"/>
    <lineage>
        <taxon>Bacteria</taxon>
        <taxon>Bacillati</taxon>
        <taxon>Bacillota</taxon>
        <taxon>Clostridia</taxon>
        <taxon>Eubacteriales</taxon>
        <taxon>Desulfotomaculaceae</taxon>
        <taxon>Pelotomaculum</taxon>
    </lineage>
</organism>
<evidence type="ECO:0000313" key="2">
    <source>
        <dbReference type="Proteomes" id="UP000297597"/>
    </source>
</evidence>
<sequence>MTKAEREQIVNWIRLAMADAEKKSKGEEYCHAYELGVLKSYLKFLCWELEKGKFPKKEVKP</sequence>
<gene>
    <name evidence="1" type="ORF">Pmgp_00309</name>
</gene>
<dbReference type="Proteomes" id="UP000297597">
    <property type="component" value="Unassembled WGS sequence"/>
</dbReference>
<evidence type="ECO:0000313" key="1">
    <source>
        <dbReference type="EMBL" id="TEB13415.1"/>
    </source>
</evidence>